<accession>A0AAF0ECK1</accession>
<dbReference type="Proteomes" id="UP001214415">
    <property type="component" value="Chromosome 5"/>
</dbReference>
<reference evidence="5" key="1">
    <citation type="submission" date="2023-03" db="EMBL/GenBank/DDBJ databases">
        <title>Mating type loci evolution in Malassezia.</title>
        <authorList>
            <person name="Coelho M.A."/>
        </authorList>
    </citation>
    <scope>NUCLEOTIDE SEQUENCE</scope>
    <source>
        <strain evidence="5">CBS 12830</strain>
    </source>
</reference>
<evidence type="ECO:0000259" key="4">
    <source>
        <dbReference type="PROSITE" id="PS50206"/>
    </source>
</evidence>
<dbReference type="PANTHER" id="PTHR11364">
    <property type="entry name" value="THIOSULFATE SULFERTANSFERASE"/>
    <property type="match status" value="1"/>
</dbReference>
<proteinExistence type="predicted"/>
<dbReference type="EMBL" id="CP119904">
    <property type="protein sequence ID" value="WFD23922.1"/>
    <property type="molecule type" value="Genomic_DNA"/>
</dbReference>
<dbReference type="CDD" id="cd01448">
    <property type="entry name" value="TST_Repeat_1"/>
    <property type="match status" value="1"/>
</dbReference>
<dbReference type="PANTHER" id="PTHR11364:SF27">
    <property type="entry name" value="SULFURTRANSFERASE"/>
    <property type="match status" value="1"/>
</dbReference>
<dbReference type="InterPro" id="IPR036873">
    <property type="entry name" value="Rhodanese-like_dom_sf"/>
</dbReference>
<dbReference type="PROSITE" id="PS50206">
    <property type="entry name" value="RHODANESE_3"/>
    <property type="match status" value="2"/>
</dbReference>
<dbReference type="AlphaFoldDB" id="A0AAF0ECK1"/>
<dbReference type="Pfam" id="PF00581">
    <property type="entry name" value="Rhodanese"/>
    <property type="match status" value="2"/>
</dbReference>
<evidence type="ECO:0000313" key="5">
    <source>
        <dbReference type="EMBL" id="WFD23922.1"/>
    </source>
</evidence>
<evidence type="ECO:0000313" key="6">
    <source>
        <dbReference type="Proteomes" id="UP001214415"/>
    </source>
</evidence>
<feature type="compositionally biased region" description="Basic and acidic residues" evidence="3">
    <location>
        <begin position="195"/>
        <end position="210"/>
    </location>
</feature>
<keyword evidence="1" id="KW-0808">Transferase</keyword>
<feature type="domain" description="Rhodanese" evidence="4">
    <location>
        <begin position="186"/>
        <end position="321"/>
    </location>
</feature>
<gene>
    <name evidence="5" type="ORF">MEQU1_002616</name>
</gene>
<organism evidence="5 6">
    <name type="scientific">Malassezia equina</name>
    <dbReference type="NCBI Taxonomy" id="1381935"/>
    <lineage>
        <taxon>Eukaryota</taxon>
        <taxon>Fungi</taxon>
        <taxon>Dikarya</taxon>
        <taxon>Basidiomycota</taxon>
        <taxon>Ustilaginomycotina</taxon>
        <taxon>Malasseziomycetes</taxon>
        <taxon>Malasseziales</taxon>
        <taxon>Malasseziaceae</taxon>
        <taxon>Malassezia</taxon>
    </lineage>
</organism>
<keyword evidence="2" id="KW-0677">Repeat</keyword>
<name>A0AAF0ECK1_9BASI</name>
<dbReference type="Gene3D" id="3.40.250.10">
    <property type="entry name" value="Rhodanese-like domain"/>
    <property type="match status" value="2"/>
</dbReference>
<dbReference type="InterPro" id="IPR045078">
    <property type="entry name" value="TST/MPST-like"/>
</dbReference>
<evidence type="ECO:0000256" key="3">
    <source>
        <dbReference type="SAM" id="MobiDB-lite"/>
    </source>
</evidence>
<keyword evidence="6" id="KW-1185">Reference proteome</keyword>
<dbReference type="GO" id="GO:0005739">
    <property type="term" value="C:mitochondrion"/>
    <property type="evidence" value="ECO:0007669"/>
    <property type="project" value="TreeGrafter"/>
</dbReference>
<dbReference type="GO" id="GO:0004792">
    <property type="term" value="F:thiosulfate-cyanide sulfurtransferase activity"/>
    <property type="evidence" value="ECO:0007669"/>
    <property type="project" value="TreeGrafter"/>
</dbReference>
<sequence>MSLNATAQLPPLLISPKQLASLLGGPRPLRILDATWFLQMPGAAPRNAHAEFLRGPRLPGALFWDVDAVATRGDSVRNLPHMMPSTSIFAEAARSHGISRETHVVVYDTHGIFSAPRTAFTFAAFGHPAISVLDGGLPAWIAAGESVDREALAADPTVDAAEYEAPTLRPGWVRSFEEMLHNTQLGSNAQTVLDARPKPRFDGHSPEPRPDMAAGHIPHSLSLPAPSVLESQPKQEGEGTYTRMKPQHELWKLVQSAVGEQGLEKLRHDASAKGALGVSLTCGSGMTACIVWLALQQLGIDGALYDESWAGWGRRAHAGEAPVEKSDA</sequence>
<dbReference type="SMART" id="SM00450">
    <property type="entry name" value="RHOD"/>
    <property type="match status" value="2"/>
</dbReference>
<protein>
    <recommendedName>
        <fullName evidence="4">Rhodanese domain-containing protein</fullName>
    </recommendedName>
</protein>
<evidence type="ECO:0000256" key="1">
    <source>
        <dbReference type="ARBA" id="ARBA00022679"/>
    </source>
</evidence>
<dbReference type="SUPFAM" id="SSF52821">
    <property type="entry name" value="Rhodanese/Cell cycle control phosphatase"/>
    <property type="match status" value="2"/>
</dbReference>
<feature type="domain" description="Rhodanese" evidence="4">
    <location>
        <begin position="25"/>
        <end position="149"/>
    </location>
</feature>
<dbReference type="InterPro" id="IPR001763">
    <property type="entry name" value="Rhodanese-like_dom"/>
</dbReference>
<evidence type="ECO:0000256" key="2">
    <source>
        <dbReference type="ARBA" id="ARBA00022737"/>
    </source>
</evidence>
<feature type="region of interest" description="Disordered" evidence="3">
    <location>
        <begin position="195"/>
        <end position="242"/>
    </location>
</feature>